<protein>
    <submittedName>
        <fullName evidence="2">Helix-turn-helix transcriptional regulator</fullName>
    </submittedName>
</protein>
<evidence type="ECO:0000313" key="3">
    <source>
        <dbReference type="Proteomes" id="UP000550787"/>
    </source>
</evidence>
<sequence>MAEDTLAARLKFAREKSGISQSKLGRLVGISPQAIQSLESGNSAGSKYLAEIAGTLGVEATWLATGEGKMARRPRRDISEPSLSEPADDLEFFLEEESADDGSLPPVRTSYNPAQVPVFVCESLRRARMPKKAKEELQETIFEWVHASNSGGDVPKKVINDLCKYPIFYVTGNSPDDYVPRPHYLNGQVEAYAVYINDSSSISTLNINHSIALVSPHKRPDFGDVVLVWHKSNTFFVSKLAGETPDNIMLEHSILRDKMINEPDFEKALEMTTTITLDKSQIKSIHTVMGLEFGTPRTPKVRVMRPHPREGDE</sequence>
<dbReference type="Gene3D" id="1.10.260.40">
    <property type="entry name" value="lambda repressor-like DNA-binding domains"/>
    <property type="match status" value="1"/>
</dbReference>
<accession>A0A7W4NKQ8</accession>
<dbReference type="AlphaFoldDB" id="A0A7W4NKQ8"/>
<dbReference type="RefSeq" id="WP_183116010.1">
    <property type="nucleotide sequence ID" value="NZ_JABEQG010000022.1"/>
</dbReference>
<dbReference type="PROSITE" id="PS50943">
    <property type="entry name" value="HTH_CROC1"/>
    <property type="match status" value="1"/>
</dbReference>
<reference evidence="2 3" key="1">
    <citation type="submission" date="2020-04" db="EMBL/GenBank/DDBJ databases">
        <title>Description of novel Gluconacetobacter.</title>
        <authorList>
            <person name="Sombolestani A."/>
        </authorList>
    </citation>
    <scope>NUCLEOTIDE SEQUENCE [LARGE SCALE GENOMIC DNA]</scope>
    <source>
        <strain evidence="2 3">LMG 7603</strain>
    </source>
</reference>
<dbReference type="SUPFAM" id="SSF47413">
    <property type="entry name" value="lambda repressor-like DNA-binding domains"/>
    <property type="match status" value="1"/>
</dbReference>
<evidence type="ECO:0000313" key="2">
    <source>
        <dbReference type="EMBL" id="MBB2157033.1"/>
    </source>
</evidence>
<dbReference type="SMART" id="SM00530">
    <property type="entry name" value="HTH_XRE"/>
    <property type="match status" value="1"/>
</dbReference>
<dbReference type="EMBL" id="JABEQG010000022">
    <property type="protein sequence ID" value="MBB2157033.1"/>
    <property type="molecule type" value="Genomic_DNA"/>
</dbReference>
<feature type="domain" description="HTH cro/C1-type" evidence="1">
    <location>
        <begin position="10"/>
        <end position="63"/>
    </location>
</feature>
<dbReference type="InterPro" id="IPR001387">
    <property type="entry name" value="Cro/C1-type_HTH"/>
</dbReference>
<dbReference type="Pfam" id="PF01381">
    <property type="entry name" value="HTH_3"/>
    <property type="match status" value="1"/>
</dbReference>
<dbReference type="Proteomes" id="UP000550787">
    <property type="component" value="Unassembled WGS sequence"/>
</dbReference>
<dbReference type="InterPro" id="IPR010982">
    <property type="entry name" value="Lambda_DNA-bd_dom_sf"/>
</dbReference>
<name>A0A7W4NKQ8_GLUDI</name>
<gene>
    <name evidence="2" type="ORF">HLH33_12050</name>
</gene>
<comment type="caution">
    <text evidence="2">The sequence shown here is derived from an EMBL/GenBank/DDBJ whole genome shotgun (WGS) entry which is preliminary data.</text>
</comment>
<dbReference type="CDD" id="cd00093">
    <property type="entry name" value="HTH_XRE"/>
    <property type="match status" value="1"/>
</dbReference>
<organism evidence="2 3">
    <name type="scientific">Gluconacetobacter diazotrophicus</name>
    <name type="common">Acetobacter diazotrophicus</name>
    <dbReference type="NCBI Taxonomy" id="33996"/>
    <lineage>
        <taxon>Bacteria</taxon>
        <taxon>Pseudomonadati</taxon>
        <taxon>Pseudomonadota</taxon>
        <taxon>Alphaproteobacteria</taxon>
        <taxon>Acetobacterales</taxon>
        <taxon>Acetobacteraceae</taxon>
        <taxon>Gluconacetobacter</taxon>
    </lineage>
</organism>
<dbReference type="GO" id="GO:0003677">
    <property type="term" value="F:DNA binding"/>
    <property type="evidence" value="ECO:0007669"/>
    <property type="project" value="InterPro"/>
</dbReference>
<evidence type="ECO:0000259" key="1">
    <source>
        <dbReference type="PROSITE" id="PS50943"/>
    </source>
</evidence>
<proteinExistence type="predicted"/>